<reference evidence="1" key="1">
    <citation type="journal article" date="2015" name="Genome Announc.">
        <title>Draft Genome Sequence of Thiostrepton-Producing Streptomyces azureus ATCC 14921.</title>
        <authorList>
            <person name="Sakihara K."/>
            <person name="Maeda J."/>
            <person name="Tashiro K."/>
            <person name="Fujino Y."/>
            <person name="Kuhara S."/>
            <person name="Ohshima T."/>
            <person name="Ogata S."/>
            <person name="Doi K."/>
        </authorList>
    </citation>
    <scope>NUCLEOTIDE SEQUENCE [LARGE SCALE GENOMIC DNA]</scope>
    <source>
        <strain evidence="1">ATCC14921</strain>
    </source>
</reference>
<dbReference type="GO" id="GO:0016740">
    <property type="term" value="F:transferase activity"/>
    <property type="evidence" value="ECO:0007669"/>
    <property type="project" value="UniProtKB-KW"/>
</dbReference>
<accession>A0A0K8PI46</accession>
<name>A0A0K8PI46_STRAJ</name>
<protein>
    <submittedName>
        <fullName evidence="1">Phosphotransferase</fullName>
    </submittedName>
</protein>
<proteinExistence type="predicted"/>
<evidence type="ECO:0000313" key="1">
    <source>
        <dbReference type="EMBL" id="GAP47556.1"/>
    </source>
</evidence>
<gene>
    <name evidence="1" type="ORF">SAZU_2293</name>
</gene>
<evidence type="ECO:0000313" key="2">
    <source>
        <dbReference type="Proteomes" id="UP000053859"/>
    </source>
</evidence>
<sequence length="101" mass="10728">MLSKSVLHHSTPAVATPAAFAPLLGAFPLATGVDLPKHTWRPSASASLHCSTADFDERADSGVPAEPWWSLRSLLGVGRLVEHGFDPSAPCCEVDVLRARL</sequence>
<organism evidence="1 2">
    <name type="scientific">Streptomyces azureus</name>
    <dbReference type="NCBI Taxonomy" id="146537"/>
    <lineage>
        <taxon>Bacteria</taxon>
        <taxon>Bacillati</taxon>
        <taxon>Actinomycetota</taxon>
        <taxon>Actinomycetes</taxon>
        <taxon>Kitasatosporales</taxon>
        <taxon>Streptomycetaceae</taxon>
        <taxon>Streptomyces</taxon>
    </lineage>
</organism>
<dbReference type="PATRIC" id="fig|146537.3.peg.2420"/>
<keyword evidence="2" id="KW-1185">Reference proteome</keyword>
<dbReference type="Proteomes" id="UP000053859">
    <property type="component" value="Unassembled WGS sequence"/>
</dbReference>
<dbReference type="AlphaFoldDB" id="A0A0K8PI46"/>
<keyword evidence="1" id="KW-0808">Transferase</keyword>
<dbReference type="EMBL" id="DF968237">
    <property type="protein sequence ID" value="GAP47556.1"/>
    <property type="molecule type" value="Genomic_DNA"/>
</dbReference>